<organism evidence="1 2">
    <name type="scientific">Mythimna loreyi</name>
    <dbReference type="NCBI Taxonomy" id="667449"/>
    <lineage>
        <taxon>Eukaryota</taxon>
        <taxon>Metazoa</taxon>
        <taxon>Ecdysozoa</taxon>
        <taxon>Arthropoda</taxon>
        <taxon>Hexapoda</taxon>
        <taxon>Insecta</taxon>
        <taxon>Pterygota</taxon>
        <taxon>Neoptera</taxon>
        <taxon>Endopterygota</taxon>
        <taxon>Lepidoptera</taxon>
        <taxon>Glossata</taxon>
        <taxon>Ditrysia</taxon>
        <taxon>Noctuoidea</taxon>
        <taxon>Noctuidae</taxon>
        <taxon>Noctuinae</taxon>
        <taxon>Hadenini</taxon>
        <taxon>Mythimna</taxon>
    </lineage>
</organism>
<keyword evidence="2" id="KW-1185">Reference proteome</keyword>
<evidence type="ECO:0000313" key="2">
    <source>
        <dbReference type="Proteomes" id="UP001231649"/>
    </source>
</evidence>
<name>A0ACC2QZP5_9NEOP</name>
<accession>A0ACC2QZP5</accession>
<sequence length="673" mass="77909">MVFKLIHIFFKKTLKVLICSKRIYGKGREWVFLAALITTLAAAKIIISFFEVPISLIETQELVENRLIEYYLSEKGMGCDIPKVDPFSPEVMQFNKDLPEITCRGKDWVECQKTKCYVKEEILKQIEKISCTYRDIVYVDDERYYLSEYTTVTGNEKYILNNSDHVKVSCIGMDRNSFGFIHNRWSGVKAGFRPVRNEPIPQGREDEYNVMFLVFDSASHNGFIRKMPKSYKYLADNAIVLNGYNIVGDGTPAALFPILTGLAEYEHADTRKKITDKVFLDYKWFLFHQLKKYGYQTAYFEDSPGIGTFQYRFNGFRRQPADHYLRALLIENGEIHKGICVGDTPQYRLFLNLSNEFLQLEGKKFCFTFISGICHDDFNQINTADDAVVSFLKTLEEKRVLEDTLVFVMGDHGTRFAGVRDTYQGKLEERLPLMAILLPEKLKKNRPEALEALSQNIDILTTPFDIHSTVLDVLDLKHMSNKYRIFSSNLTRAMTLLEPIPKWRTCAEAGIVHHWCSCTKWLNVSEATNMYKRVANVLADYIDRVSEEQRAKCAKRKLLFIHHVLQLNVNKHLLKYSYSRELDAYLGNPVESAPRALLEYYQAKIVMSPGRGIFQGTLTYNTQTNSFWVSKRDVSRVSRYGSEPECISATHPHLNPFCYCKFQRSTKKDIDFN</sequence>
<dbReference type="EMBL" id="CM056785">
    <property type="protein sequence ID" value="KAJ8728240.1"/>
    <property type="molecule type" value="Genomic_DNA"/>
</dbReference>
<evidence type="ECO:0000313" key="1">
    <source>
        <dbReference type="EMBL" id="KAJ8728240.1"/>
    </source>
</evidence>
<gene>
    <name evidence="1" type="ORF">PYW08_016625</name>
</gene>
<dbReference type="Proteomes" id="UP001231649">
    <property type="component" value="Chromosome 9"/>
</dbReference>
<protein>
    <submittedName>
        <fullName evidence="1">Uncharacterized protein</fullName>
    </submittedName>
</protein>
<comment type="caution">
    <text evidence="1">The sequence shown here is derived from an EMBL/GenBank/DDBJ whole genome shotgun (WGS) entry which is preliminary data.</text>
</comment>
<reference evidence="1" key="1">
    <citation type="submission" date="2023-03" db="EMBL/GenBank/DDBJ databases">
        <title>Chromosome-level genomes of two armyworms, Mythimna separata and Mythimna loreyi, provide insights into the biosynthesis and reception of sex pheromones.</title>
        <authorList>
            <person name="Zhao H."/>
        </authorList>
    </citation>
    <scope>NUCLEOTIDE SEQUENCE</scope>
    <source>
        <strain evidence="1">BeijingLab</strain>
    </source>
</reference>
<proteinExistence type="predicted"/>